<name>A0A670KBI8_PODMU</name>
<dbReference type="Gene3D" id="2.60.40.420">
    <property type="entry name" value="Cupredoxins - blue copper proteins"/>
    <property type="match status" value="1"/>
</dbReference>
<evidence type="ECO:0000313" key="1">
    <source>
        <dbReference type="Ensembl" id="ENSPMRP00000034161.1"/>
    </source>
</evidence>
<proteinExistence type="predicted"/>
<dbReference type="InterPro" id="IPR008972">
    <property type="entry name" value="Cupredoxin"/>
</dbReference>
<dbReference type="Proteomes" id="UP000472272">
    <property type="component" value="Unplaced"/>
</dbReference>
<dbReference type="Ensembl" id="ENSPMRT00000036234.1">
    <property type="protein sequence ID" value="ENSPMRP00000034161.1"/>
    <property type="gene ID" value="ENSPMRG00000022166.1"/>
</dbReference>
<dbReference type="GeneTree" id="ENSGT00960000189506"/>
<accession>A0A670KBI8</accession>
<reference evidence="1" key="2">
    <citation type="submission" date="2025-09" db="UniProtKB">
        <authorList>
            <consortium name="Ensembl"/>
        </authorList>
    </citation>
    <scope>IDENTIFICATION</scope>
</reference>
<protein>
    <submittedName>
        <fullName evidence="1">Uncharacterized protein</fullName>
    </submittedName>
</protein>
<keyword evidence="2" id="KW-1185">Reference proteome</keyword>
<dbReference type="AlphaFoldDB" id="A0A670KBI8"/>
<evidence type="ECO:0000313" key="2">
    <source>
        <dbReference type="Proteomes" id="UP000472272"/>
    </source>
</evidence>
<reference evidence="1" key="1">
    <citation type="submission" date="2025-08" db="UniProtKB">
        <authorList>
            <consortium name="Ensembl"/>
        </authorList>
    </citation>
    <scope>IDENTIFICATION</scope>
</reference>
<sequence>MTSCLHSNQPNLLAFVLAEAATRTYYLGIVEENWDYAPSGENLITGQNLTEDDDLKMHRKAA</sequence>
<organism evidence="1 2">
    <name type="scientific">Podarcis muralis</name>
    <name type="common">Wall lizard</name>
    <name type="synonym">Lacerta muralis</name>
    <dbReference type="NCBI Taxonomy" id="64176"/>
    <lineage>
        <taxon>Eukaryota</taxon>
        <taxon>Metazoa</taxon>
        <taxon>Chordata</taxon>
        <taxon>Craniata</taxon>
        <taxon>Vertebrata</taxon>
        <taxon>Euteleostomi</taxon>
        <taxon>Lepidosauria</taxon>
        <taxon>Squamata</taxon>
        <taxon>Bifurcata</taxon>
        <taxon>Unidentata</taxon>
        <taxon>Episquamata</taxon>
        <taxon>Laterata</taxon>
        <taxon>Lacertibaenia</taxon>
        <taxon>Lacertidae</taxon>
        <taxon>Podarcis</taxon>
    </lineage>
</organism>